<dbReference type="Pfam" id="PF02796">
    <property type="entry name" value="HTH_7"/>
    <property type="match status" value="1"/>
</dbReference>
<evidence type="ECO:0000313" key="7">
    <source>
        <dbReference type="EMBL" id="MBD8019085.1"/>
    </source>
</evidence>
<dbReference type="CDD" id="cd03768">
    <property type="entry name" value="SR_ResInv"/>
    <property type="match status" value="1"/>
</dbReference>
<proteinExistence type="inferred from homology"/>
<dbReference type="InterPro" id="IPR036162">
    <property type="entry name" value="Resolvase-like_N_sf"/>
</dbReference>
<gene>
    <name evidence="7" type="ORF">H9628_11440</name>
</gene>
<dbReference type="Gene3D" id="1.10.10.60">
    <property type="entry name" value="Homeodomain-like"/>
    <property type="match status" value="1"/>
</dbReference>
<dbReference type="InterPro" id="IPR050639">
    <property type="entry name" value="SSR_resolvase"/>
</dbReference>
<dbReference type="EMBL" id="JACSPS010000006">
    <property type="protein sequence ID" value="MBD8019085.1"/>
    <property type="molecule type" value="Genomic_DNA"/>
</dbReference>
<evidence type="ECO:0000256" key="4">
    <source>
        <dbReference type="ARBA" id="ARBA00023172"/>
    </source>
</evidence>
<evidence type="ECO:0000256" key="2">
    <source>
        <dbReference type="ARBA" id="ARBA00022908"/>
    </source>
</evidence>
<evidence type="ECO:0000313" key="8">
    <source>
        <dbReference type="Proteomes" id="UP000626242"/>
    </source>
</evidence>
<name>A0ABR8WPT9_9FLAO</name>
<evidence type="ECO:0000256" key="3">
    <source>
        <dbReference type="ARBA" id="ARBA00023125"/>
    </source>
</evidence>
<dbReference type="RefSeq" id="WP_251834281.1">
    <property type="nucleotide sequence ID" value="NZ_JACSPS010000006.1"/>
</dbReference>
<dbReference type="InterPro" id="IPR006119">
    <property type="entry name" value="Resolv_N"/>
</dbReference>
<dbReference type="PROSITE" id="PS00398">
    <property type="entry name" value="RECOMBINASES_2"/>
    <property type="match status" value="1"/>
</dbReference>
<dbReference type="Gene3D" id="3.40.50.1390">
    <property type="entry name" value="Resolvase, N-terminal catalytic domain"/>
    <property type="match status" value="1"/>
</dbReference>
<reference evidence="7 8" key="1">
    <citation type="submission" date="2020-08" db="EMBL/GenBank/DDBJ databases">
        <title>A Genomic Blueprint of the Chicken Gut Microbiome.</title>
        <authorList>
            <person name="Gilroy R."/>
            <person name="Ravi A."/>
            <person name="Getino M."/>
            <person name="Pursley I."/>
            <person name="Horton D.L."/>
            <person name="Alikhan N.-F."/>
            <person name="Baker D."/>
            <person name="Gharbi K."/>
            <person name="Hall N."/>
            <person name="Watson M."/>
            <person name="Adriaenssens E.M."/>
            <person name="Foster-Nyarko E."/>
            <person name="Jarju S."/>
            <person name="Secka A."/>
            <person name="Antonio M."/>
            <person name="Oren A."/>
            <person name="Chaudhuri R."/>
            <person name="La Ragione R.M."/>
            <person name="Hildebrand F."/>
            <person name="Pallen M.J."/>
        </authorList>
    </citation>
    <scope>NUCLEOTIDE SEQUENCE [LARGE SCALE GENOMIC DNA]</scope>
    <source>
        <strain evidence="7 8">Sa1CVA4</strain>
    </source>
</reference>
<dbReference type="InterPro" id="IPR006120">
    <property type="entry name" value="Resolvase_HTH_dom"/>
</dbReference>
<dbReference type="SUPFAM" id="SSF46689">
    <property type="entry name" value="Homeodomain-like"/>
    <property type="match status" value="1"/>
</dbReference>
<dbReference type="CDD" id="cd00569">
    <property type="entry name" value="HTH_Hin_like"/>
    <property type="match status" value="1"/>
</dbReference>
<sequence length="183" mass="20700">MLIGYARVSTQLQDNASQIEALKNIGCETIFEETISGGRWERPKLQELLHYVRKGDTIVVWKLDRLSRSLKDLLFIMEQIESRGAGFRSLTESIDTTTSAGKMMMQMVGVFAEFERSMLKERTIKGLEYAKGQGRVGGRRPKLKQIQVQEIVQLYAGGKSAVELALLFNVHKATVYRIINSSK</sequence>
<dbReference type="PANTHER" id="PTHR30461">
    <property type="entry name" value="DNA-INVERTASE FROM LAMBDOID PROPHAGE"/>
    <property type="match status" value="1"/>
</dbReference>
<dbReference type="PROSITE" id="PS00397">
    <property type="entry name" value="RECOMBINASES_1"/>
    <property type="match status" value="1"/>
</dbReference>
<comment type="similarity">
    <text evidence="1">Belongs to the site-specific recombinase resolvase family.</text>
</comment>
<accession>A0ABR8WPT9</accession>
<keyword evidence="2" id="KW-0229">DNA integration</keyword>
<feature type="active site" description="O-(5'-phospho-DNA)-serine intermediate" evidence="5">
    <location>
        <position position="9"/>
    </location>
</feature>
<evidence type="ECO:0000256" key="1">
    <source>
        <dbReference type="ARBA" id="ARBA00009913"/>
    </source>
</evidence>
<dbReference type="SMART" id="SM00857">
    <property type="entry name" value="Resolvase"/>
    <property type="match status" value="1"/>
</dbReference>
<protein>
    <submittedName>
        <fullName evidence="7">Recombinase family protein</fullName>
    </submittedName>
</protein>
<dbReference type="InterPro" id="IPR006118">
    <property type="entry name" value="Recombinase_CS"/>
</dbReference>
<dbReference type="Proteomes" id="UP000626242">
    <property type="component" value="Unassembled WGS sequence"/>
</dbReference>
<dbReference type="InterPro" id="IPR009057">
    <property type="entry name" value="Homeodomain-like_sf"/>
</dbReference>
<feature type="domain" description="Resolvase/invertase-type recombinase catalytic" evidence="6">
    <location>
        <begin position="1"/>
        <end position="134"/>
    </location>
</feature>
<dbReference type="PANTHER" id="PTHR30461:SF2">
    <property type="entry name" value="SERINE RECOMBINASE PINE-RELATED"/>
    <property type="match status" value="1"/>
</dbReference>
<dbReference type="Pfam" id="PF00239">
    <property type="entry name" value="Resolvase"/>
    <property type="match status" value="1"/>
</dbReference>
<keyword evidence="8" id="KW-1185">Reference proteome</keyword>
<dbReference type="PROSITE" id="PS51736">
    <property type="entry name" value="RECOMBINASES_3"/>
    <property type="match status" value="1"/>
</dbReference>
<dbReference type="SUPFAM" id="SSF53041">
    <property type="entry name" value="Resolvase-like"/>
    <property type="match status" value="1"/>
</dbReference>
<keyword evidence="4" id="KW-0233">DNA recombination</keyword>
<evidence type="ECO:0000259" key="6">
    <source>
        <dbReference type="PROSITE" id="PS51736"/>
    </source>
</evidence>
<keyword evidence="3" id="KW-0238">DNA-binding</keyword>
<comment type="caution">
    <text evidence="7">The sequence shown here is derived from an EMBL/GenBank/DDBJ whole genome shotgun (WGS) entry which is preliminary data.</text>
</comment>
<organism evidence="7 8">
    <name type="scientific">Kaistella pullorum</name>
    <dbReference type="NCBI Taxonomy" id="2763074"/>
    <lineage>
        <taxon>Bacteria</taxon>
        <taxon>Pseudomonadati</taxon>
        <taxon>Bacteroidota</taxon>
        <taxon>Flavobacteriia</taxon>
        <taxon>Flavobacteriales</taxon>
        <taxon>Weeksellaceae</taxon>
        <taxon>Chryseobacterium group</taxon>
        <taxon>Kaistella</taxon>
    </lineage>
</organism>
<evidence type="ECO:0000256" key="5">
    <source>
        <dbReference type="PROSITE-ProRule" id="PRU10137"/>
    </source>
</evidence>